<comment type="caution">
    <text evidence="2">The sequence shown here is derived from an EMBL/GenBank/DDBJ whole genome shotgun (WGS) entry which is preliminary data.</text>
</comment>
<protein>
    <recommendedName>
        <fullName evidence="1">Azaphilone pigments biosynthesis cluster protein L N-terminal domain-containing protein</fullName>
    </recommendedName>
</protein>
<dbReference type="InterPro" id="IPR031348">
    <property type="entry name" value="PigL_N"/>
</dbReference>
<keyword evidence="3" id="KW-1185">Reference proteome</keyword>
<proteinExistence type="predicted"/>
<sequence length="399" mass="44095">MDPVTIVSLVALCVTSSASLYKTIDSLKSRKQDVRHLKTEVGDLNIVLQALAKNIEETTENFEVLRLILEHCGQACKDFEEEVLDNVGKSDNRLEGVRAWAKLQLKGGDIDNFRKLIGSYKATLTIALADANLRTVKVTKQLLEKYSEMTQDTTSDLEDQIVELSQRLDVLQSEKSQTFPEDSSCQKNGGSVTTKQTLEQKASLEQCLIVCHQLLDHIEIARCSVPKSTMNATSSTTATYMTEGVDNLAPRLTADALQMCTHSINAAAQHLQDLQGSRRLPDGPDGSEIMQQLDRARQCLDIVGKAQQQRVNVFENIDTAEDSFQTIVSTIGDLIRANGLTIGARAVNIMGQMNDDSLQKITCDLRMDVAGKPSSEHVDTTFEKKHGFGHTIQPKKPYL</sequence>
<name>A0AAN7YG18_9EURO</name>
<feature type="domain" description="Azaphilone pigments biosynthesis cluster protein L N-terminal" evidence="1">
    <location>
        <begin position="5"/>
        <end position="211"/>
    </location>
</feature>
<dbReference type="EMBL" id="JAVRRJ010000004">
    <property type="protein sequence ID" value="KAK5085217.1"/>
    <property type="molecule type" value="Genomic_DNA"/>
</dbReference>
<evidence type="ECO:0000313" key="3">
    <source>
        <dbReference type="Proteomes" id="UP001309876"/>
    </source>
</evidence>
<organism evidence="2 3">
    <name type="scientific">Lithohypha guttulata</name>
    <dbReference type="NCBI Taxonomy" id="1690604"/>
    <lineage>
        <taxon>Eukaryota</taxon>
        <taxon>Fungi</taxon>
        <taxon>Dikarya</taxon>
        <taxon>Ascomycota</taxon>
        <taxon>Pezizomycotina</taxon>
        <taxon>Eurotiomycetes</taxon>
        <taxon>Chaetothyriomycetidae</taxon>
        <taxon>Chaetothyriales</taxon>
        <taxon>Trichomeriaceae</taxon>
        <taxon>Lithohypha</taxon>
    </lineage>
</organism>
<reference evidence="2 3" key="1">
    <citation type="submission" date="2023-08" db="EMBL/GenBank/DDBJ databases">
        <title>Black Yeasts Isolated from many extreme environments.</title>
        <authorList>
            <person name="Coleine C."/>
            <person name="Stajich J.E."/>
            <person name="Selbmann L."/>
        </authorList>
    </citation>
    <scope>NUCLEOTIDE SEQUENCE [LARGE SCALE GENOMIC DNA]</scope>
    <source>
        <strain evidence="2 3">CCFEE 5910</strain>
    </source>
</reference>
<dbReference type="AlphaFoldDB" id="A0AAN7YG18"/>
<gene>
    <name evidence="2" type="ORF">LTR05_004497</name>
</gene>
<dbReference type="Pfam" id="PF17111">
    <property type="entry name" value="PigL_N"/>
    <property type="match status" value="1"/>
</dbReference>
<dbReference type="Proteomes" id="UP001309876">
    <property type="component" value="Unassembled WGS sequence"/>
</dbReference>
<evidence type="ECO:0000313" key="2">
    <source>
        <dbReference type="EMBL" id="KAK5085217.1"/>
    </source>
</evidence>
<evidence type="ECO:0000259" key="1">
    <source>
        <dbReference type="Pfam" id="PF17111"/>
    </source>
</evidence>
<accession>A0AAN7YG18</accession>